<dbReference type="EMBL" id="JBHULR010000003">
    <property type="protein sequence ID" value="MFD2547143.1"/>
    <property type="molecule type" value="Genomic_DNA"/>
</dbReference>
<gene>
    <name evidence="2" type="ORF">ACFSR5_05725</name>
</gene>
<keyword evidence="1" id="KW-0812">Transmembrane</keyword>
<keyword evidence="3" id="KW-1185">Reference proteome</keyword>
<reference evidence="3" key="1">
    <citation type="journal article" date="2019" name="Int. J. Syst. Evol. Microbiol.">
        <title>The Global Catalogue of Microorganisms (GCM) 10K type strain sequencing project: providing services to taxonomists for standard genome sequencing and annotation.</title>
        <authorList>
            <consortium name="The Broad Institute Genomics Platform"/>
            <consortium name="The Broad Institute Genome Sequencing Center for Infectious Disease"/>
            <person name="Wu L."/>
            <person name="Ma J."/>
        </authorList>
    </citation>
    <scope>NUCLEOTIDE SEQUENCE [LARGE SCALE GENOMIC DNA]</scope>
    <source>
        <strain evidence="3">KCTC 42662</strain>
    </source>
</reference>
<protein>
    <submittedName>
        <fullName evidence="2">Uncharacterized protein</fullName>
    </submittedName>
</protein>
<feature type="transmembrane region" description="Helical" evidence="1">
    <location>
        <begin position="6"/>
        <end position="25"/>
    </location>
</feature>
<sequence length="418" mass="47795">MKKTLWIIGSIVVGLFLAATIFYIVRKQQAVTQPVHRDSQAILSIAIDDLLLDNWKQLIRQSDTRRPSEDSSSRRAWREIFASGLHIPARVYFFSLEDKPATLFSIQRITNHRKWHAFLRRHFSDSILRNDGSFTAMNQHMALYSDEEHVVIALSLKKDAHATVAKKIGQERHTWRPVSDWSNLPYAFNRAHATYWLTDDRFFVHANATDGNIHILGNWQLDTEVPSPSTVRQVDTGDYALSFRSVLPLKQTPLLPTFLATFSTQSLDSLSASYHNYVDLQVRAGTTTQHDTIITYGYDDEFNSVEQREIQTLRVPIIESVWLGSPQLSDLLPTTFFYQFHTAQHGDTISISTTSTPPRSVSFQHTDVPWQLHVDFTRWPSAWTYGPFQTLKDNNVKVSISAKASSAHTMDIQGQITY</sequence>
<accession>A0ABW5KGB4</accession>
<evidence type="ECO:0000256" key="1">
    <source>
        <dbReference type="SAM" id="Phobius"/>
    </source>
</evidence>
<name>A0ABW5KGB4_9SPHI</name>
<evidence type="ECO:0000313" key="2">
    <source>
        <dbReference type="EMBL" id="MFD2547143.1"/>
    </source>
</evidence>
<dbReference type="Proteomes" id="UP001597545">
    <property type="component" value="Unassembled WGS sequence"/>
</dbReference>
<dbReference type="RefSeq" id="WP_380901616.1">
    <property type="nucleotide sequence ID" value="NZ_JBHUEG010000007.1"/>
</dbReference>
<organism evidence="2 3">
    <name type="scientific">Sphingobacterium suaedae</name>
    <dbReference type="NCBI Taxonomy" id="1686402"/>
    <lineage>
        <taxon>Bacteria</taxon>
        <taxon>Pseudomonadati</taxon>
        <taxon>Bacteroidota</taxon>
        <taxon>Sphingobacteriia</taxon>
        <taxon>Sphingobacteriales</taxon>
        <taxon>Sphingobacteriaceae</taxon>
        <taxon>Sphingobacterium</taxon>
    </lineage>
</organism>
<proteinExistence type="predicted"/>
<comment type="caution">
    <text evidence="2">The sequence shown here is derived from an EMBL/GenBank/DDBJ whole genome shotgun (WGS) entry which is preliminary data.</text>
</comment>
<evidence type="ECO:0000313" key="3">
    <source>
        <dbReference type="Proteomes" id="UP001597545"/>
    </source>
</evidence>
<keyword evidence="1" id="KW-1133">Transmembrane helix</keyword>
<keyword evidence="1" id="KW-0472">Membrane</keyword>